<evidence type="ECO:0000313" key="1">
    <source>
        <dbReference type="EMBL" id="CAG8830672.1"/>
    </source>
</evidence>
<protein>
    <submittedName>
        <fullName evidence="1">23494_t:CDS:1</fullName>
    </submittedName>
</protein>
<gene>
    <name evidence="1" type="ORF">GMARGA_LOCUS30407</name>
</gene>
<dbReference type="Proteomes" id="UP000789901">
    <property type="component" value="Unassembled WGS sequence"/>
</dbReference>
<comment type="caution">
    <text evidence="1">The sequence shown here is derived from an EMBL/GenBank/DDBJ whole genome shotgun (WGS) entry which is preliminary data.</text>
</comment>
<accession>A0ABN7WGM6</accession>
<dbReference type="EMBL" id="CAJVQB010042773">
    <property type="protein sequence ID" value="CAG8830672.1"/>
    <property type="molecule type" value="Genomic_DNA"/>
</dbReference>
<keyword evidence="2" id="KW-1185">Reference proteome</keyword>
<name>A0ABN7WGM6_GIGMA</name>
<evidence type="ECO:0000313" key="2">
    <source>
        <dbReference type="Proteomes" id="UP000789901"/>
    </source>
</evidence>
<organism evidence="1 2">
    <name type="scientific">Gigaspora margarita</name>
    <dbReference type="NCBI Taxonomy" id="4874"/>
    <lineage>
        <taxon>Eukaryota</taxon>
        <taxon>Fungi</taxon>
        <taxon>Fungi incertae sedis</taxon>
        <taxon>Mucoromycota</taxon>
        <taxon>Glomeromycotina</taxon>
        <taxon>Glomeromycetes</taxon>
        <taxon>Diversisporales</taxon>
        <taxon>Gigasporaceae</taxon>
        <taxon>Gigaspora</taxon>
    </lineage>
</organism>
<sequence>MSFNVYKILEIEDLEYNEQIIDLLSSNNNVSQFINQVNLTNDLPQTEVTPWIISTKMKEIITEFENTTLSQFPCIPCSICSKFMYLEKSSWIQQDPFISYSFAKYIPLVTNPIPPTNRIAICQLYKSDPNYNYPLYLVPTPTEIESVLLEKRKYLSLIFLYCSLGRTSGANPFSEYRTLVGTMNYSQNFYLLSMYLGLLGVYLKSLSSIPTKIPSWFDNSLTNAINWLKEHNPYIHQYSQIILSFLNTNFRLPVATYSIIDENTPPF</sequence>
<reference evidence="1 2" key="1">
    <citation type="submission" date="2021-06" db="EMBL/GenBank/DDBJ databases">
        <authorList>
            <person name="Kallberg Y."/>
            <person name="Tangrot J."/>
            <person name="Rosling A."/>
        </authorList>
    </citation>
    <scope>NUCLEOTIDE SEQUENCE [LARGE SCALE GENOMIC DNA]</scope>
    <source>
        <strain evidence="1 2">120-4 pot B 10/14</strain>
    </source>
</reference>
<proteinExistence type="predicted"/>